<keyword evidence="5" id="KW-0511">Multifunctional enzyme</keyword>
<dbReference type="Pfam" id="PF00698">
    <property type="entry name" value="Acyl_transf_1"/>
    <property type="match status" value="1"/>
</dbReference>
<feature type="domain" description="Carrier" evidence="8">
    <location>
        <begin position="1628"/>
        <end position="1705"/>
    </location>
</feature>
<dbReference type="InterPro" id="IPR036736">
    <property type="entry name" value="ACP-like_sf"/>
</dbReference>
<dbReference type="Gene3D" id="3.40.366.10">
    <property type="entry name" value="Malonyl-Coenzyme A Acyl Carrier Protein, domain 2"/>
    <property type="match status" value="3"/>
</dbReference>
<dbReference type="InterPro" id="IPR032088">
    <property type="entry name" value="SAT"/>
</dbReference>
<dbReference type="InterPro" id="IPR049551">
    <property type="entry name" value="PKS_DH_C"/>
</dbReference>
<dbReference type="EMBL" id="KV878679">
    <property type="protein sequence ID" value="OJJ77765.1"/>
    <property type="molecule type" value="Genomic_DNA"/>
</dbReference>
<dbReference type="OrthoDB" id="429813at2759"/>
<dbReference type="InterPro" id="IPR032821">
    <property type="entry name" value="PKS_assoc"/>
</dbReference>
<feature type="domain" description="PKS/mFAS DH" evidence="10">
    <location>
        <begin position="1291"/>
        <end position="1591"/>
    </location>
</feature>
<dbReference type="Pfam" id="PF16073">
    <property type="entry name" value="SAT"/>
    <property type="match status" value="1"/>
</dbReference>
<feature type="region of interest" description="Disordered" evidence="7">
    <location>
        <begin position="2252"/>
        <end position="2289"/>
    </location>
</feature>
<feature type="compositionally biased region" description="Basic and acidic residues" evidence="7">
    <location>
        <begin position="2252"/>
        <end position="2264"/>
    </location>
</feature>
<dbReference type="InterPro" id="IPR013217">
    <property type="entry name" value="Methyltransf_12"/>
</dbReference>
<dbReference type="SMART" id="SM00825">
    <property type="entry name" value="PKS_KS"/>
    <property type="match status" value="1"/>
</dbReference>
<dbReference type="Pfam" id="PF00109">
    <property type="entry name" value="ketoacyl-synt"/>
    <property type="match status" value="1"/>
</dbReference>
<feature type="region of interest" description="Disordered" evidence="7">
    <location>
        <begin position="1603"/>
        <end position="1622"/>
    </location>
</feature>
<evidence type="ECO:0000259" key="8">
    <source>
        <dbReference type="PROSITE" id="PS50075"/>
    </source>
</evidence>
<dbReference type="InterPro" id="IPR016035">
    <property type="entry name" value="Acyl_Trfase/lysoPLipase"/>
</dbReference>
<evidence type="ECO:0000259" key="10">
    <source>
        <dbReference type="PROSITE" id="PS52019"/>
    </source>
</evidence>
<dbReference type="Pfam" id="PF14765">
    <property type="entry name" value="PS-DH"/>
    <property type="match status" value="1"/>
</dbReference>
<dbReference type="Pfam" id="PF00550">
    <property type="entry name" value="PP-binding"/>
    <property type="match status" value="2"/>
</dbReference>
<dbReference type="PANTHER" id="PTHR43775:SF21">
    <property type="entry name" value="NON-REDUCING POLYKETIDE SYNTHASE AUSA-RELATED"/>
    <property type="match status" value="1"/>
</dbReference>
<feature type="active site" description="Proton donor; for dehydratase activity" evidence="6">
    <location>
        <position position="1501"/>
    </location>
</feature>
<feature type="active site" description="Proton acceptor; for dehydratase activity" evidence="6">
    <location>
        <position position="1324"/>
    </location>
</feature>
<organism evidence="11 12">
    <name type="scientific">Aspergillus brasiliensis (strain CBS 101740 / IMI 381727 / IBT 21946)</name>
    <dbReference type="NCBI Taxonomy" id="767769"/>
    <lineage>
        <taxon>Eukaryota</taxon>
        <taxon>Fungi</taxon>
        <taxon>Dikarya</taxon>
        <taxon>Ascomycota</taxon>
        <taxon>Pezizomycotina</taxon>
        <taxon>Eurotiomycetes</taxon>
        <taxon>Eurotiomycetidae</taxon>
        <taxon>Eurotiales</taxon>
        <taxon>Aspergillaceae</taxon>
        <taxon>Aspergillus</taxon>
        <taxon>Aspergillus subgen. Circumdati</taxon>
    </lineage>
</organism>
<dbReference type="SUPFAM" id="SSF47336">
    <property type="entry name" value="ACP-like"/>
    <property type="match status" value="2"/>
</dbReference>
<dbReference type="InterPro" id="IPR009081">
    <property type="entry name" value="PP-bd_ACP"/>
</dbReference>
<evidence type="ECO:0000256" key="6">
    <source>
        <dbReference type="PROSITE-ProRule" id="PRU01363"/>
    </source>
</evidence>
<keyword evidence="12" id="KW-1185">Reference proteome</keyword>
<dbReference type="GO" id="GO:0044550">
    <property type="term" value="P:secondary metabolite biosynthetic process"/>
    <property type="evidence" value="ECO:0007669"/>
    <property type="project" value="TreeGrafter"/>
</dbReference>
<dbReference type="GO" id="GO:0032259">
    <property type="term" value="P:methylation"/>
    <property type="evidence" value="ECO:0007669"/>
    <property type="project" value="UniProtKB-KW"/>
</dbReference>
<dbReference type="InterPro" id="IPR014030">
    <property type="entry name" value="Ketoacyl_synth_N"/>
</dbReference>
<evidence type="ECO:0000259" key="9">
    <source>
        <dbReference type="PROSITE" id="PS52004"/>
    </source>
</evidence>
<dbReference type="InterPro" id="IPR014043">
    <property type="entry name" value="Acyl_transferase_dom"/>
</dbReference>
<dbReference type="InterPro" id="IPR050091">
    <property type="entry name" value="PKS_NRPS_Biosynth_Enz"/>
</dbReference>
<feature type="region of interest" description="N-terminal hotdog fold" evidence="6">
    <location>
        <begin position="1291"/>
        <end position="1415"/>
    </location>
</feature>
<accession>A0A1L9V1D6</accession>
<dbReference type="InterPro" id="IPR041068">
    <property type="entry name" value="HTH_51"/>
</dbReference>
<evidence type="ECO:0000256" key="7">
    <source>
        <dbReference type="SAM" id="MobiDB-lite"/>
    </source>
</evidence>
<evidence type="ECO:0000256" key="2">
    <source>
        <dbReference type="ARBA" id="ARBA00022553"/>
    </source>
</evidence>
<keyword evidence="3" id="KW-0489">Methyltransferase</keyword>
<dbReference type="PANTHER" id="PTHR43775">
    <property type="entry name" value="FATTY ACID SYNTHASE"/>
    <property type="match status" value="1"/>
</dbReference>
<dbReference type="InterPro" id="IPR042104">
    <property type="entry name" value="PKS_dehydratase_sf"/>
</dbReference>
<dbReference type="Pfam" id="PF21089">
    <property type="entry name" value="PKS_DH_N"/>
    <property type="match status" value="1"/>
</dbReference>
<dbReference type="InterPro" id="IPR014031">
    <property type="entry name" value="Ketoacyl_synth_C"/>
</dbReference>
<evidence type="ECO:0000313" key="12">
    <source>
        <dbReference type="Proteomes" id="UP000184499"/>
    </source>
</evidence>
<dbReference type="CDD" id="cd00833">
    <property type="entry name" value="PKS"/>
    <property type="match status" value="1"/>
</dbReference>
<dbReference type="SMART" id="SM00827">
    <property type="entry name" value="PKS_AT"/>
    <property type="match status" value="1"/>
</dbReference>
<keyword evidence="4" id="KW-0808">Transferase</keyword>
<dbReference type="VEuPathDB" id="FungiDB:ASPBRDRAFT_248413"/>
<evidence type="ECO:0000256" key="3">
    <source>
        <dbReference type="ARBA" id="ARBA00022603"/>
    </source>
</evidence>
<dbReference type="RefSeq" id="XP_067485012.1">
    <property type="nucleotide sequence ID" value="XM_067622096.1"/>
</dbReference>
<dbReference type="Pfam" id="PF02801">
    <property type="entry name" value="Ketoacyl-synt_C"/>
    <property type="match status" value="1"/>
</dbReference>
<dbReference type="Gene3D" id="3.40.47.10">
    <property type="match status" value="1"/>
</dbReference>
<dbReference type="Pfam" id="PF16197">
    <property type="entry name" value="KAsynt_C_assoc"/>
    <property type="match status" value="1"/>
</dbReference>
<protein>
    <submittedName>
        <fullName evidence="11">Uncharacterized protein</fullName>
    </submittedName>
</protein>
<dbReference type="GO" id="GO:0008168">
    <property type="term" value="F:methyltransferase activity"/>
    <property type="evidence" value="ECO:0007669"/>
    <property type="project" value="UniProtKB-KW"/>
</dbReference>
<dbReference type="OMA" id="KDNIGHT"/>
<dbReference type="STRING" id="767769.A0A1L9V1D6"/>
<dbReference type="Gene3D" id="3.40.50.150">
    <property type="entry name" value="Vaccinia Virus protein VP39"/>
    <property type="match status" value="1"/>
</dbReference>
<keyword evidence="1" id="KW-0596">Phosphopantetheine</keyword>
<dbReference type="InterPro" id="IPR049552">
    <property type="entry name" value="PKS_DH_N"/>
</dbReference>
<dbReference type="SUPFAM" id="SSF55048">
    <property type="entry name" value="Probable ACP-binding domain of malonyl-CoA ACP transacylase"/>
    <property type="match status" value="1"/>
</dbReference>
<dbReference type="PROSITE" id="PS50075">
    <property type="entry name" value="CARRIER"/>
    <property type="match status" value="1"/>
</dbReference>
<sequence length="2289" mass="251157">MTIMEQPALVIFGPQTSWPSSSTAERIRRDLLDEPSLAPFADAIRSLPELWTSLVEVEPRLRRTEGRRNLEQLQDWVETGSFPRRDGPDDILPNAFATPFTVIAQSIEYWRCVSRGGLQSLPSRSEAGLALEGMCTGFLTAIAAAVSKDSAEFFSMAAVALRLAACIGTFVDLNENSPDVTGEARALVVRWTSPIQELYLLKILEEQPNAYVSVLRDETSRTITLPASEIPSTAQKLLMNGLRVHALELKGRFHHASNEHIADKLIWMSQSRADLQFPDAQDLRIPLRRNFDGRRLYEGPLHIHAIRSLLLDQVDWLATVTSALKSADVRERPPRVLALGAGNVVPDCLIQRGEARVCVSNDLIPSVSNITNTVQYSLPESDTIQPGVESLPDTPGLDYPDNSIAIVGMACRFPGADSAEEFWDLLESGKSMLSVLPENRFPTKGLRRSPDNPVFWGNFIQDPDQFDHRFFQISSREAASMDPQQRLILQVAYQALQSSGYFDGQYKPTDTNIGCYLGVGSIDYEANIYSHQPNAYSALGSLKAFVSGRVSHYFGWTGPSITYDTACSSSVVALHSACKALLSGECTSALSGGVNIITNPALYQNLRAASFLSPTGATKAYDAAADGYSRGEGCGLFVLKTLKSALADGDQVLGVIAASAVNQTQREYGTSITAPVSTSQQALYRQVLSQAGLEPSDVTYIEAHGTGTPRGDPIECESIRTVFGSTNTGRQQRLYFGSVKGNIGHLEAGSGAAALFKSILMLQKKKIPKHVNFNKLNPQIPPLEFENLAIPTETTPWDASFRAMCVVNYGAAGSNGALVLREAPKAPKTTRARSTENSPLPCQLISISADTAESLQAYSGQLLRYLAAMNERDFPDIAYKLARIQNPTHKYRLSLIARSISELRSSLATQKHLTAAPSSSPMPKPVVLCFGGQLKSSVAISKELYQSIPLFRHHLDRVETACQAFGRTIYPYVFSKEAIQDSAILQCCLFASQYACAKSWIDAGIEVATVIGHSFGQITALCVCGVLSLEDAVKYVIGRASLFDIDWSTDKGTMLALKADRQMVTRLVATSQVEIACYNGPRDVVVAGSFPDIQGFEFQAKAAGIDARRLDVARAFHSSLMDPALPQLRRIANTLTFHSPQIPIQTCTQGQSWDSFGPQFLVDHSRQPVFFHDAVQRIESQFGPCTWIEAGSSSFATTLASRIASQSNSFIPVDIGDPNPAKALADATLKLQALGYSVQFWPYHRSQRDAFRLVNPPLYQFAKSKHWLEFKEFNGREKELSPPDDQEQSSKLLLFVHFRDAEKRFAEFKVNPNSDYFQACVSGHAVLGHSLCPASLYLELAAQAAVYLCEDKTPVLPQVEDLQISAPLGLNSSASIKLLLSLEEPRRWKFSLLSTIGAEDTHHASGVIHVPVNANPLASESSLYERLIGADRCNSILRDASISSINGLVYNVFGAVVDYKDFYQGVQRVSATKSEASGVVSLPVAAAGIMQDSVCDPLALDNFLQVAGIHINCFRDVGRQDVYVCTSIGRLKVYQSLEKSRDQSWLVYSNTKEGGSEVLESDIFAFNETTGSLAVVYFGARFTKVPVNSLTRVLSTLNHGKPVQRLKVPTPPSPPLSDSAVNTPPEAELDGNILLRLQHLLSRVTDCPVEDILRINSLEAMGIDSLMRSEVAAEIRQEFGLDISTDMLANASTLFDLTTLISPSQTWPVPVVNTPTLSDSHTTLPMLDSTVTNLKNILSVITDIPVDEIGNDSTLDALGIDSLMRKEVQSELRKKLGRADIPENLQEYSVTSLATFLADQDGDKTKDFSIPTPTSNATLGGNFNIRELDSFTQSVASERMLKLDECPRVVKGNDGSQPFQIHSPPKVLRSSTVGAFTLDELTASFEEVKGSFDKFADISQFLNFYDKVHPRQMELATAYVVEAFRSLGCPLSSMSPGESLSLRPVSHLPRHGKVMNQMYKLLQDAGLTSLDNLGEYRRTAKPVGSTSSAELLDAIIQDFPQHRLEHRLLSITGSKLAPCLSGELDALDLIFGDRAAKDLVSEVYLKAPVFVTGTKLLCKFLLSSLGGRTQPVKILEIGAGTGGTTADVVHCLTSNNIPFEYSFTDLSPSLIAAARKKFKWCPNMEFFVLDIEQEPALGNQYDLVISTNCIHATSNLTTTTRNIHKLLKEGGVLCLVELTRNLPWFDLVFGLLEGWWLFNDGREHALAHELFWEDSLRQAGFSYINWTTGDTKESEQLRLIISAKMAHQDSLLTRERGSKQRTGEKIGTVISPQALRHRQSWQPRPPPAR</sequence>
<dbReference type="InterPro" id="IPR049900">
    <property type="entry name" value="PKS_mFAS_DH"/>
</dbReference>
<gene>
    <name evidence="11" type="ORF">ASPBRDRAFT_248413</name>
</gene>
<dbReference type="InterPro" id="IPR016036">
    <property type="entry name" value="Malonyl_transacylase_ACP-bd"/>
</dbReference>
<dbReference type="PROSITE" id="PS52004">
    <property type="entry name" value="KS3_2"/>
    <property type="match status" value="1"/>
</dbReference>
<name>A0A1L9V1D6_ASPBC</name>
<dbReference type="GO" id="GO:0004312">
    <property type="term" value="F:fatty acid synthase activity"/>
    <property type="evidence" value="ECO:0007669"/>
    <property type="project" value="TreeGrafter"/>
</dbReference>
<feature type="region of interest" description="C-terminal hotdog fold" evidence="6">
    <location>
        <begin position="1441"/>
        <end position="1591"/>
    </location>
</feature>
<dbReference type="Pfam" id="PF18558">
    <property type="entry name" value="HTH_51"/>
    <property type="match status" value="1"/>
</dbReference>
<keyword evidence="2" id="KW-0597">Phosphoprotein</keyword>
<dbReference type="Gene3D" id="1.10.1200.10">
    <property type="entry name" value="ACP-like"/>
    <property type="match status" value="2"/>
</dbReference>
<evidence type="ECO:0000256" key="4">
    <source>
        <dbReference type="ARBA" id="ARBA00022679"/>
    </source>
</evidence>
<proteinExistence type="predicted"/>
<dbReference type="GO" id="GO:0006633">
    <property type="term" value="P:fatty acid biosynthetic process"/>
    <property type="evidence" value="ECO:0007669"/>
    <property type="project" value="TreeGrafter"/>
</dbReference>
<dbReference type="GeneID" id="93574584"/>
<dbReference type="Gene3D" id="3.10.129.110">
    <property type="entry name" value="Polyketide synthase dehydratase"/>
    <property type="match status" value="1"/>
</dbReference>
<evidence type="ECO:0000313" key="11">
    <source>
        <dbReference type="EMBL" id="OJJ77765.1"/>
    </source>
</evidence>
<feature type="domain" description="Ketosynthase family 3 (KS3)" evidence="9">
    <location>
        <begin position="401"/>
        <end position="822"/>
    </location>
</feature>
<dbReference type="CDD" id="cd02440">
    <property type="entry name" value="AdoMet_MTases"/>
    <property type="match status" value="1"/>
</dbReference>
<dbReference type="SUPFAM" id="SSF53335">
    <property type="entry name" value="S-adenosyl-L-methionine-dependent methyltransferases"/>
    <property type="match status" value="1"/>
</dbReference>
<dbReference type="InterPro" id="IPR029063">
    <property type="entry name" value="SAM-dependent_MTases_sf"/>
</dbReference>
<evidence type="ECO:0000256" key="1">
    <source>
        <dbReference type="ARBA" id="ARBA00022450"/>
    </source>
</evidence>
<evidence type="ECO:0000256" key="5">
    <source>
        <dbReference type="ARBA" id="ARBA00023268"/>
    </source>
</evidence>
<dbReference type="Pfam" id="PF08242">
    <property type="entry name" value="Methyltransf_12"/>
    <property type="match status" value="1"/>
</dbReference>
<dbReference type="SUPFAM" id="SSF53901">
    <property type="entry name" value="Thiolase-like"/>
    <property type="match status" value="1"/>
</dbReference>
<dbReference type="Proteomes" id="UP000184499">
    <property type="component" value="Unassembled WGS sequence"/>
</dbReference>
<dbReference type="InterPro" id="IPR020841">
    <property type="entry name" value="PKS_Beta-ketoAc_synthase_dom"/>
</dbReference>
<dbReference type="Gene3D" id="3.30.70.3290">
    <property type="match status" value="1"/>
</dbReference>
<reference evidence="12" key="1">
    <citation type="journal article" date="2017" name="Genome Biol.">
        <title>Comparative genomics reveals high biological diversity and specific adaptations in the industrially and medically important fungal genus Aspergillus.</title>
        <authorList>
            <person name="de Vries R.P."/>
            <person name="Riley R."/>
            <person name="Wiebenga A."/>
            <person name="Aguilar-Osorio G."/>
            <person name="Amillis S."/>
            <person name="Uchima C.A."/>
            <person name="Anderluh G."/>
            <person name="Asadollahi M."/>
            <person name="Askin M."/>
            <person name="Barry K."/>
            <person name="Battaglia E."/>
            <person name="Bayram O."/>
            <person name="Benocci T."/>
            <person name="Braus-Stromeyer S.A."/>
            <person name="Caldana C."/>
            <person name="Canovas D."/>
            <person name="Cerqueira G.C."/>
            <person name="Chen F."/>
            <person name="Chen W."/>
            <person name="Choi C."/>
            <person name="Clum A."/>
            <person name="Dos Santos R.A."/>
            <person name="Damasio A.R."/>
            <person name="Diallinas G."/>
            <person name="Emri T."/>
            <person name="Fekete E."/>
            <person name="Flipphi M."/>
            <person name="Freyberg S."/>
            <person name="Gallo A."/>
            <person name="Gournas C."/>
            <person name="Habgood R."/>
            <person name="Hainaut M."/>
            <person name="Harispe M.L."/>
            <person name="Henrissat B."/>
            <person name="Hilden K.S."/>
            <person name="Hope R."/>
            <person name="Hossain A."/>
            <person name="Karabika E."/>
            <person name="Karaffa L."/>
            <person name="Karanyi Z."/>
            <person name="Krasevec N."/>
            <person name="Kuo A."/>
            <person name="Kusch H."/>
            <person name="LaButti K."/>
            <person name="Lagendijk E.L."/>
            <person name="Lapidus A."/>
            <person name="Levasseur A."/>
            <person name="Lindquist E."/>
            <person name="Lipzen A."/>
            <person name="Logrieco A.F."/>
            <person name="MacCabe A."/>
            <person name="Maekelae M.R."/>
            <person name="Malavazi I."/>
            <person name="Melin P."/>
            <person name="Meyer V."/>
            <person name="Mielnichuk N."/>
            <person name="Miskei M."/>
            <person name="Molnar A.P."/>
            <person name="Mule G."/>
            <person name="Ngan C.Y."/>
            <person name="Orejas M."/>
            <person name="Orosz E."/>
            <person name="Ouedraogo J.P."/>
            <person name="Overkamp K.M."/>
            <person name="Park H.-S."/>
            <person name="Perrone G."/>
            <person name="Piumi F."/>
            <person name="Punt P.J."/>
            <person name="Ram A.F."/>
            <person name="Ramon A."/>
            <person name="Rauscher S."/>
            <person name="Record E."/>
            <person name="Riano-Pachon D.M."/>
            <person name="Robert V."/>
            <person name="Roehrig J."/>
            <person name="Ruller R."/>
            <person name="Salamov A."/>
            <person name="Salih N.S."/>
            <person name="Samson R.A."/>
            <person name="Sandor E."/>
            <person name="Sanguinetti M."/>
            <person name="Schuetze T."/>
            <person name="Sepcic K."/>
            <person name="Shelest E."/>
            <person name="Sherlock G."/>
            <person name="Sophianopoulou V."/>
            <person name="Squina F.M."/>
            <person name="Sun H."/>
            <person name="Susca A."/>
            <person name="Todd R.B."/>
            <person name="Tsang A."/>
            <person name="Unkles S.E."/>
            <person name="van de Wiele N."/>
            <person name="van Rossen-Uffink D."/>
            <person name="Oliveira J.V."/>
            <person name="Vesth T.C."/>
            <person name="Visser J."/>
            <person name="Yu J.-H."/>
            <person name="Zhou M."/>
            <person name="Andersen M.R."/>
            <person name="Archer D.B."/>
            <person name="Baker S.E."/>
            <person name="Benoit I."/>
            <person name="Brakhage A.A."/>
            <person name="Braus G.H."/>
            <person name="Fischer R."/>
            <person name="Frisvad J.C."/>
            <person name="Goldman G.H."/>
            <person name="Houbraken J."/>
            <person name="Oakley B."/>
            <person name="Pocsi I."/>
            <person name="Scazzocchio C."/>
            <person name="Seiboth B."/>
            <person name="vanKuyk P.A."/>
            <person name="Wortman J."/>
            <person name="Dyer P.S."/>
            <person name="Grigoriev I.V."/>
        </authorList>
    </citation>
    <scope>NUCLEOTIDE SEQUENCE [LARGE SCALE GENOMIC DNA]</scope>
    <source>
        <strain evidence="12">CBS 101740 / IMI 381727 / IBT 21946</strain>
    </source>
</reference>
<dbReference type="InterPro" id="IPR016039">
    <property type="entry name" value="Thiolase-like"/>
</dbReference>
<dbReference type="InterPro" id="IPR001227">
    <property type="entry name" value="Ac_transferase_dom_sf"/>
</dbReference>
<dbReference type="SUPFAM" id="SSF52151">
    <property type="entry name" value="FabD/lysophospholipase-like"/>
    <property type="match status" value="1"/>
</dbReference>
<dbReference type="PROSITE" id="PS52019">
    <property type="entry name" value="PKS_MFAS_DH"/>
    <property type="match status" value="1"/>
</dbReference>